<accession>A0A4Y7PSQ9</accession>
<proteinExistence type="predicted"/>
<keyword evidence="4" id="KW-1185">Reference proteome</keyword>
<dbReference type="VEuPathDB" id="FungiDB:BD410DRAFT_509655"/>
<gene>
    <name evidence="3" type="ORF">BD410DRAFT_509655</name>
</gene>
<keyword evidence="2" id="KW-0812">Transmembrane</keyword>
<reference evidence="3 4" key="1">
    <citation type="submission" date="2018-06" db="EMBL/GenBank/DDBJ databases">
        <title>A transcriptomic atlas of mushroom development highlights an independent origin of complex multicellularity.</title>
        <authorList>
            <consortium name="DOE Joint Genome Institute"/>
            <person name="Krizsan K."/>
            <person name="Almasi E."/>
            <person name="Merenyi Z."/>
            <person name="Sahu N."/>
            <person name="Viragh M."/>
            <person name="Koszo T."/>
            <person name="Mondo S."/>
            <person name="Kiss B."/>
            <person name="Balint B."/>
            <person name="Kues U."/>
            <person name="Barry K."/>
            <person name="Hegedus J.C."/>
            <person name="Henrissat B."/>
            <person name="Johnson J."/>
            <person name="Lipzen A."/>
            <person name="Ohm R."/>
            <person name="Nagy I."/>
            <person name="Pangilinan J."/>
            <person name="Yan J."/>
            <person name="Xiong Y."/>
            <person name="Grigoriev I.V."/>
            <person name="Hibbett D.S."/>
            <person name="Nagy L.G."/>
        </authorList>
    </citation>
    <scope>NUCLEOTIDE SEQUENCE [LARGE SCALE GENOMIC DNA]</scope>
    <source>
        <strain evidence="3 4">SZMC22713</strain>
    </source>
</reference>
<evidence type="ECO:0000256" key="1">
    <source>
        <dbReference type="SAM" id="MobiDB-lite"/>
    </source>
</evidence>
<evidence type="ECO:0000313" key="4">
    <source>
        <dbReference type="Proteomes" id="UP000294933"/>
    </source>
</evidence>
<evidence type="ECO:0000256" key="2">
    <source>
        <dbReference type="SAM" id="Phobius"/>
    </source>
</evidence>
<protein>
    <submittedName>
        <fullName evidence="3">Uncharacterized protein</fullName>
    </submittedName>
</protein>
<feature type="compositionally biased region" description="Polar residues" evidence="1">
    <location>
        <begin position="29"/>
        <end position="38"/>
    </location>
</feature>
<dbReference type="EMBL" id="ML170212">
    <property type="protein sequence ID" value="TDL18118.1"/>
    <property type="molecule type" value="Genomic_DNA"/>
</dbReference>
<dbReference type="AlphaFoldDB" id="A0A4Y7PSQ9"/>
<name>A0A4Y7PSQ9_9AGAM</name>
<organism evidence="3 4">
    <name type="scientific">Rickenella mellea</name>
    <dbReference type="NCBI Taxonomy" id="50990"/>
    <lineage>
        <taxon>Eukaryota</taxon>
        <taxon>Fungi</taxon>
        <taxon>Dikarya</taxon>
        <taxon>Basidiomycota</taxon>
        <taxon>Agaricomycotina</taxon>
        <taxon>Agaricomycetes</taxon>
        <taxon>Hymenochaetales</taxon>
        <taxon>Rickenellaceae</taxon>
        <taxon>Rickenella</taxon>
    </lineage>
</organism>
<keyword evidence="2" id="KW-1133">Transmembrane helix</keyword>
<feature type="region of interest" description="Disordered" evidence="1">
    <location>
        <begin position="1"/>
        <end position="48"/>
    </location>
</feature>
<evidence type="ECO:0000313" key="3">
    <source>
        <dbReference type="EMBL" id="TDL18118.1"/>
    </source>
</evidence>
<keyword evidence="2" id="KW-0472">Membrane</keyword>
<sequence length="227" mass="25110">MTTRPSRLKAQTPATISPEPVDPNLSRAHPQTESSLHTSLGVPAATDDQPTSRSLWQHVLYLFNTPSCLRLRRGQTHQPPKRSIFDTVVLVAFCVSLVVYIHALAGFGVDPTSNPYVHPNHTKNVRLKTHGPSTYRDALHAHVSVDIEGDFSAALRHIGDVDTATDALPTLLSFDRPMEPPRLGEFLDSLGRPFALKIHMNEEVVLDDEVVGKRRSRCRNSDGGRCL</sequence>
<feature type="transmembrane region" description="Helical" evidence="2">
    <location>
        <begin position="88"/>
        <end position="109"/>
    </location>
</feature>
<dbReference type="Proteomes" id="UP000294933">
    <property type="component" value="Unassembled WGS sequence"/>
</dbReference>